<evidence type="ECO:0000313" key="2">
    <source>
        <dbReference type="WBParaSite" id="JU765_v2.g8025.t1"/>
    </source>
</evidence>
<protein>
    <submittedName>
        <fullName evidence="2">Uncharacterized protein</fullName>
    </submittedName>
</protein>
<proteinExistence type="predicted"/>
<reference evidence="2" key="1">
    <citation type="submission" date="2022-11" db="UniProtKB">
        <authorList>
            <consortium name="WormBaseParasite"/>
        </authorList>
    </citation>
    <scope>IDENTIFICATION</scope>
</reference>
<name>A0AC34RLD1_9BILA</name>
<evidence type="ECO:0000313" key="1">
    <source>
        <dbReference type="Proteomes" id="UP000887576"/>
    </source>
</evidence>
<organism evidence="1 2">
    <name type="scientific">Panagrolaimus sp. JU765</name>
    <dbReference type="NCBI Taxonomy" id="591449"/>
    <lineage>
        <taxon>Eukaryota</taxon>
        <taxon>Metazoa</taxon>
        <taxon>Ecdysozoa</taxon>
        <taxon>Nematoda</taxon>
        <taxon>Chromadorea</taxon>
        <taxon>Rhabditida</taxon>
        <taxon>Tylenchina</taxon>
        <taxon>Panagrolaimomorpha</taxon>
        <taxon>Panagrolaimoidea</taxon>
        <taxon>Panagrolaimidae</taxon>
        <taxon>Panagrolaimus</taxon>
    </lineage>
</organism>
<dbReference type="WBParaSite" id="JU765_v2.g8025.t1">
    <property type="protein sequence ID" value="JU765_v2.g8025.t1"/>
    <property type="gene ID" value="JU765_v2.g8025"/>
</dbReference>
<sequence>MTKALNFTWIFLFFNVAAGTIHYLSLRDETRRNVALTKFGYDDGGTLQFSLSNFTVPDEVVSFKDTPENRQTDKYGLIGFTLSRGSAISEGVRSNPHVCQLSNADQGLDALFFIFDFSKERLNV</sequence>
<dbReference type="Proteomes" id="UP000887576">
    <property type="component" value="Unplaced"/>
</dbReference>
<accession>A0AC34RLD1</accession>